<sequence length="254" mass="27476">MKLTAIAWIAAIINQQSAVGAAVSLGAQQKPPYFILTGDSTVAVNGGWGDGFLSFLKAPAEGINPAKSGATTVSFRRQGLWDKALQAVRDNAANAQPIVTMQFGHNDQKPAANISTEQFRNNLEVMSREAREAGAFPIIITSLTRRTFENGQVVQNLKEHSELAIQAAKAAGAMVLDLNMASTNYVNAIGEANAQYYNLAEGDRTHLNPKGEVVFGRLVIDLLLDQRKDLGCYFRPNPVLSEKLRKGEFATGDE</sequence>
<evidence type="ECO:0000259" key="2">
    <source>
        <dbReference type="Pfam" id="PF13472"/>
    </source>
</evidence>
<proteinExistence type="predicted"/>
<evidence type="ECO:0000256" key="1">
    <source>
        <dbReference type="SAM" id="SignalP"/>
    </source>
</evidence>
<dbReference type="GO" id="GO:0016787">
    <property type="term" value="F:hydrolase activity"/>
    <property type="evidence" value="ECO:0007669"/>
    <property type="project" value="InterPro"/>
</dbReference>
<dbReference type="RefSeq" id="XP_030996352.1">
    <property type="nucleotide sequence ID" value="XM_031139843.1"/>
</dbReference>
<dbReference type="OrthoDB" id="5041285at2759"/>
<dbReference type="InterPro" id="IPR036514">
    <property type="entry name" value="SGNH_hydro_sf"/>
</dbReference>
<dbReference type="STRING" id="1093900.A0A507BCF9"/>
<evidence type="ECO:0000313" key="3">
    <source>
        <dbReference type="EMBL" id="TPX14641.1"/>
    </source>
</evidence>
<dbReference type="PANTHER" id="PTHR43695">
    <property type="entry name" value="PUTATIVE (AFU_ORTHOLOGUE AFUA_2G17250)-RELATED"/>
    <property type="match status" value="1"/>
</dbReference>
<dbReference type="AlphaFoldDB" id="A0A507BCF9"/>
<evidence type="ECO:0000313" key="4">
    <source>
        <dbReference type="Proteomes" id="UP000319257"/>
    </source>
</evidence>
<accession>A0A507BCF9</accession>
<organism evidence="3 4">
    <name type="scientific">Thyridium curvatum</name>
    <dbReference type="NCBI Taxonomy" id="1093900"/>
    <lineage>
        <taxon>Eukaryota</taxon>
        <taxon>Fungi</taxon>
        <taxon>Dikarya</taxon>
        <taxon>Ascomycota</taxon>
        <taxon>Pezizomycotina</taxon>
        <taxon>Sordariomycetes</taxon>
        <taxon>Sordariomycetidae</taxon>
        <taxon>Thyridiales</taxon>
        <taxon>Thyridiaceae</taxon>
        <taxon>Thyridium</taxon>
    </lineage>
</organism>
<dbReference type="Proteomes" id="UP000319257">
    <property type="component" value="Unassembled WGS sequence"/>
</dbReference>
<name>A0A507BCF9_9PEZI</name>
<dbReference type="EMBL" id="SKBQ01000027">
    <property type="protein sequence ID" value="TPX14641.1"/>
    <property type="molecule type" value="Genomic_DNA"/>
</dbReference>
<dbReference type="Pfam" id="PF13472">
    <property type="entry name" value="Lipase_GDSL_2"/>
    <property type="match status" value="1"/>
</dbReference>
<gene>
    <name evidence="3" type="ORF">E0L32_005333</name>
</gene>
<dbReference type="InParanoid" id="A0A507BCF9"/>
<dbReference type="InterPro" id="IPR037459">
    <property type="entry name" value="RhgT-like"/>
</dbReference>
<keyword evidence="4" id="KW-1185">Reference proteome</keyword>
<protein>
    <recommendedName>
        <fullName evidence="2">SGNH hydrolase-type esterase domain-containing protein</fullName>
    </recommendedName>
</protein>
<dbReference type="Gene3D" id="3.40.50.1110">
    <property type="entry name" value="SGNH hydrolase"/>
    <property type="match status" value="1"/>
</dbReference>
<feature type="chain" id="PRO_5021334616" description="SGNH hydrolase-type esterase domain-containing protein" evidence="1">
    <location>
        <begin position="21"/>
        <end position="254"/>
    </location>
</feature>
<comment type="caution">
    <text evidence="3">The sequence shown here is derived from an EMBL/GenBank/DDBJ whole genome shotgun (WGS) entry which is preliminary data.</text>
</comment>
<reference evidence="3 4" key="1">
    <citation type="submission" date="2019-06" db="EMBL/GenBank/DDBJ databases">
        <title>Draft genome sequence of the filamentous fungus Phialemoniopsis curvata isolated from diesel fuel.</title>
        <authorList>
            <person name="Varaljay V.A."/>
            <person name="Lyon W.J."/>
            <person name="Crouch A.L."/>
            <person name="Drake C.E."/>
            <person name="Hollomon J.M."/>
            <person name="Nadeau L.J."/>
            <person name="Nunn H.S."/>
            <person name="Stevenson B.S."/>
            <person name="Bojanowski C.L."/>
            <person name="Crookes-Goodson W.J."/>
        </authorList>
    </citation>
    <scope>NUCLEOTIDE SEQUENCE [LARGE SCALE GENOMIC DNA]</scope>
    <source>
        <strain evidence="3 4">D216</strain>
    </source>
</reference>
<dbReference type="PANTHER" id="PTHR43695:SF2">
    <property type="entry name" value="PUTATIVE (AFU_ORTHOLOGUE AFUA_2G17250)-RELATED"/>
    <property type="match status" value="1"/>
</dbReference>
<keyword evidence="1" id="KW-0732">Signal</keyword>
<dbReference type="GeneID" id="41972780"/>
<dbReference type="SUPFAM" id="SSF52266">
    <property type="entry name" value="SGNH hydrolase"/>
    <property type="match status" value="1"/>
</dbReference>
<feature type="domain" description="SGNH hydrolase-type esterase" evidence="2">
    <location>
        <begin position="38"/>
        <end position="211"/>
    </location>
</feature>
<dbReference type="InterPro" id="IPR013830">
    <property type="entry name" value="SGNH_hydro"/>
</dbReference>
<dbReference type="CDD" id="cd01821">
    <property type="entry name" value="Rhamnogalacturan_acetylesterase_like"/>
    <property type="match status" value="1"/>
</dbReference>
<feature type="signal peptide" evidence="1">
    <location>
        <begin position="1"/>
        <end position="20"/>
    </location>
</feature>